<protein>
    <submittedName>
        <fullName evidence="1">Uncharacterized protein</fullName>
    </submittedName>
</protein>
<dbReference type="Proteomes" id="UP000757540">
    <property type="component" value="Unassembled WGS sequence"/>
</dbReference>
<keyword evidence="2" id="KW-1185">Reference proteome</keyword>
<proteinExistence type="predicted"/>
<comment type="caution">
    <text evidence="1">The sequence shown here is derived from an EMBL/GenBank/DDBJ whole genome shotgun (WGS) entry which is preliminary data.</text>
</comment>
<sequence>MRAHRGRLRRDEVTLVEGLPVTTPARTVADLLADDHDRAHVATVAADMLKRGIVTVTELDGTLDEITLEWGIGRLAPVSAARPSVRT</sequence>
<gene>
    <name evidence="1" type="ORF">HDG69_003344</name>
</gene>
<name>A0ABX2A7I9_9MICO</name>
<evidence type="ECO:0000313" key="1">
    <source>
        <dbReference type="EMBL" id="NOV98749.1"/>
    </source>
</evidence>
<reference evidence="1 2" key="1">
    <citation type="submission" date="2020-05" db="EMBL/GenBank/DDBJ databases">
        <title>Genomic Encyclopedia of Type Strains, Phase III (KMG-III): the genomes of soil and plant-associated and newly described type strains.</title>
        <authorList>
            <person name="Whitman W."/>
        </authorList>
    </citation>
    <scope>NUCLEOTIDE SEQUENCE [LARGE SCALE GENOMIC DNA]</scope>
    <source>
        <strain evidence="1 2">KCTC 19046</strain>
    </source>
</reference>
<dbReference type="RefSeq" id="WP_171784939.1">
    <property type="nucleotide sequence ID" value="NZ_BAAAML010000021.1"/>
</dbReference>
<dbReference type="EMBL" id="JABEZU010000004">
    <property type="protein sequence ID" value="NOV98749.1"/>
    <property type="molecule type" value="Genomic_DNA"/>
</dbReference>
<evidence type="ECO:0000313" key="2">
    <source>
        <dbReference type="Proteomes" id="UP000757540"/>
    </source>
</evidence>
<organism evidence="1 2">
    <name type="scientific">Isoptericola halotolerans</name>
    <dbReference type="NCBI Taxonomy" id="300560"/>
    <lineage>
        <taxon>Bacteria</taxon>
        <taxon>Bacillati</taxon>
        <taxon>Actinomycetota</taxon>
        <taxon>Actinomycetes</taxon>
        <taxon>Micrococcales</taxon>
        <taxon>Promicromonosporaceae</taxon>
        <taxon>Isoptericola</taxon>
    </lineage>
</organism>
<accession>A0ABX2A7I9</accession>